<dbReference type="EMBL" id="CAUJNA010000204">
    <property type="protein sequence ID" value="CAJ1373619.1"/>
    <property type="molecule type" value="Genomic_DNA"/>
</dbReference>
<evidence type="ECO:0000256" key="9">
    <source>
        <dbReference type="SAM" id="MobiDB-lite"/>
    </source>
</evidence>
<feature type="transmembrane region" description="Helical" evidence="10">
    <location>
        <begin position="300"/>
        <end position="323"/>
    </location>
</feature>
<proteinExistence type="inferred from homology"/>
<name>A0AA36MIM1_9DINO</name>
<evidence type="ECO:0000256" key="6">
    <source>
        <dbReference type="ARBA" id="ARBA00022989"/>
    </source>
</evidence>
<dbReference type="AlphaFoldDB" id="A0AA36MIM1"/>
<feature type="coiled-coil region" evidence="8">
    <location>
        <begin position="427"/>
        <end position="454"/>
    </location>
</feature>
<protein>
    <submittedName>
        <fullName evidence="11">Uncharacterized protein</fullName>
    </submittedName>
</protein>
<keyword evidence="5 10" id="KW-0812">Transmembrane</keyword>
<feature type="transmembrane region" description="Helical" evidence="10">
    <location>
        <begin position="229"/>
        <end position="252"/>
    </location>
</feature>
<keyword evidence="4" id="KW-1003">Cell membrane</keyword>
<feature type="transmembrane region" description="Helical" evidence="10">
    <location>
        <begin position="151"/>
        <end position="179"/>
    </location>
</feature>
<feature type="transmembrane region" description="Helical" evidence="10">
    <location>
        <begin position="273"/>
        <end position="294"/>
    </location>
</feature>
<comment type="subcellular location">
    <subcellularLocation>
        <location evidence="1">Cell membrane</location>
        <topology evidence="1">Multi-pass membrane protein</topology>
    </subcellularLocation>
</comment>
<keyword evidence="12" id="KW-1185">Reference proteome</keyword>
<dbReference type="Proteomes" id="UP001178507">
    <property type="component" value="Unassembled WGS sequence"/>
</dbReference>
<dbReference type="InterPro" id="IPR002549">
    <property type="entry name" value="AI-2E-like"/>
</dbReference>
<evidence type="ECO:0000256" key="7">
    <source>
        <dbReference type="ARBA" id="ARBA00023136"/>
    </source>
</evidence>
<keyword evidence="6 10" id="KW-1133">Transmembrane helix</keyword>
<organism evidence="11 12">
    <name type="scientific">Effrenium voratum</name>
    <dbReference type="NCBI Taxonomy" id="2562239"/>
    <lineage>
        <taxon>Eukaryota</taxon>
        <taxon>Sar</taxon>
        <taxon>Alveolata</taxon>
        <taxon>Dinophyceae</taxon>
        <taxon>Suessiales</taxon>
        <taxon>Symbiodiniaceae</taxon>
        <taxon>Effrenium</taxon>
    </lineage>
</organism>
<comment type="caution">
    <text evidence="11">The sequence shown here is derived from an EMBL/GenBank/DDBJ whole genome shotgun (WGS) entry which is preliminary data.</text>
</comment>
<keyword evidence="3" id="KW-0813">Transport</keyword>
<dbReference type="PANTHER" id="PTHR21716:SF53">
    <property type="entry name" value="PERMEASE PERM-RELATED"/>
    <property type="match status" value="1"/>
</dbReference>
<feature type="transmembrane region" description="Helical" evidence="10">
    <location>
        <begin position="20"/>
        <end position="40"/>
    </location>
</feature>
<evidence type="ECO:0000256" key="3">
    <source>
        <dbReference type="ARBA" id="ARBA00022448"/>
    </source>
</evidence>
<evidence type="ECO:0000256" key="4">
    <source>
        <dbReference type="ARBA" id="ARBA00022475"/>
    </source>
</evidence>
<evidence type="ECO:0000256" key="1">
    <source>
        <dbReference type="ARBA" id="ARBA00004651"/>
    </source>
</evidence>
<feature type="transmembrane region" description="Helical" evidence="10">
    <location>
        <begin position="373"/>
        <end position="393"/>
    </location>
</feature>
<feature type="transmembrane region" description="Helical" evidence="10">
    <location>
        <begin position="335"/>
        <end position="353"/>
    </location>
</feature>
<dbReference type="Pfam" id="PF01594">
    <property type="entry name" value="AI-2E_transport"/>
    <property type="match status" value="1"/>
</dbReference>
<dbReference type="GO" id="GO:0005886">
    <property type="term" value="C:plasma membrane"/>
    <property type="evidence" value="ECO:0007669"/>
    <property type="project" value="UniProtKB-SubCell"/>
</dbReference>
<feature type="region of interest" description="Disordered" evidence="9">
    <location>
        <begin position="542"/>
        <end position="616"/>
    </location>
</feature>
<keyword evidence="8" id="KW-0175">Coiled coil</keyword>
<feature type="transmembrane region" description="Helical" evidence="10">
    <location>
        <begin position="46"/>
        <end position="67"/>
    </location>
</feature>
<keyword evidence="7 10" id="KW-0472">Membrane</keyword>
<evidence type="ECO:0000256" key="8">
    <source>
        <dbReference type="SAM" id="Coils"/>
    </source>
</evidence>
<reference evidence="11" key="1">
    <citation type="submission" date="2023-08" db="EMBL/GenBank/DDBJ databases">
        <authorList>
            <person name="Chen Y."/>
            <person name="Shah S."/>
            <person name="Dougan E. K."/>
            <person name="Thang M."/>
            <person name="Chan C."/>
        </authorList>
    </citation>
    <scope>NUCLEOTIDE SEQUENCE</scope>
</reference>
<evidence type="ECO:0000313" key="11">
    <source>
        <dbReference type="EMBL" id="CAJ1373619.1"/>
    </source>
</evidence>
<sequence>MEELERERVRSPRGPKKADLMELPTVSLVVLATLASVFALGWLQSVLVPLTLAIGFAQLFQPVVCLLSRLPSNLVKFFARCLWRRPPSPAPDSGSVTEAHGISLPGADSRGFLDGSSSPTSSAISEELTVWGPGNRRHAFCRRLQVFAQGLWDIIAVLICTLGLVGIVTFFVWCMVQAFEDFDYSKYTNSPKVDSIKEWLKRHGVDISKMDWSSIWATFRGQLLDTLNAMISFTEGIVLTSLMFFFCLYALVPSPHQKRRRTKGIKHLMQRYLLWKTISSAVIGCAVGFCLAIMGVDLAFVFGILTFVLNFIPNVGAAIAELLPVPLVLLDPDKTLSEAVFVFVVPFIIHNVLGCIMENKMMQHGLDLHPLIVVVALTFWSAVWGVAGAVLSVPLTSVIRLWLEEVDNPYARAAFMLISGPQAKPPKQVEARQAEELEAKYEQVEALLKQAQPANRKEFAQFCWKTGRVVRQLIKPEFSEERDLLWHACKGLLKAVLVIDKFQPGVFMDNSVRTDVLEKDLANMLQKLITYLKKRKQGSIPAPEEKLEVRERKSKKRDPEENEEKWDTTASWGEASRPSKKQKGSDWWEGGAENTAPKHHVVEESDPEEACPDKDKFGNCSYGRQCGFCYR</sequence>
<evidence type="ECO:0000256" key="10">
    <source>
        <dbReference type="SAM" id="Phobius"/>
    </source>
</evidence>
<evidence type="ECO:0000256" key="5">
    <source>
        <dbReference type="ARBA" id="ARBA00022692"/>
    </source>
</evidence>
<evidence type="ECO:0000313" key="12">
    <source>
        <dbReference type="Proteomes" id="UP001178507"/>
    </source>
</evidence>
<accession>A0AA36MIM1</accession>
<dbReference type="PANTHER" id="PTHR21716">
    <property type="entry name" value="TRANSMEMBRANE PROTEIN"/>
    <property type="match status" value="1"/>
</dbReference>
<evidence type="ECO:0000256" key="2">
    <source>
        <dbReference type="ARBA" id="ARBA00009773"/>
    </source>
</evidence>
<gene>
    <name evidence="11" type="ORF">EVOR1521_LOCUS3382</name>
</gene>
<comment type="similarity">
    <text evidence="2">Belongs to the autoinducer-2 exporter (AI-2E) (TC 2.A.86) family.</text>
</comment>